<feature type="transmembrane region" description="Helical" evidence="1">
    <location>
        <begin position="63"/>
        <end position="82"/>
    </location>
</feature>
<gene>
    <name evidence="2" type="ORF">NE398_06605</name>
</gene>
<evidence type="ECO:0000256" key="1">
    <source>
        <dbReference type="SAM" id="Phobius"/>
    </source>
</evidence>
<comment type="caution">
    <text evidence="2">The sequence shown here is derived from an EMBL/GenBank/DDBJ whole genome shotgun (WGS) entry which is preliminary data.</text>
</comment>
<name>A0A9X3XJ16_9CLOT</name>
<feature type="transmembrane region" description="Helical" evidence="1">
    <location>
        <begin position="24"/>
        <end position="43"/>
    </location>
</feature>
<reference evidence="2" key="1">
    <citation type="submission" date="2022-05" db="EMBL/GenBank/DDBJ databases">
        <title>Draft genome sequence of Clostridium tertium strain CP3 isolated from Peru.</title>
        <authorList>
            <person name="Hurtado R."/>
            <person name="Lima L."/>
            <person name="Sousa T."/>
            <person name="Jaiswal A.K."/>
            <person name="Tiwari S."/>
            <person name="Maturrano L."/>
            <person name="Brenig B."/>
            <person name="Azevedo V."/>
        </authorList>
    </citation>
    <scope>NUCLEOTIDE SEQUENCE</scope>
    <source>
        <strain evidence="2">CP3</strain>
    </source>
</reference>
<keyword evidence="1" id="KW-0812">Transmembrane</keyword>
<accession>A0A9X3XJ16</accession>
<keyword evidence="1" id="KW-0472">Membrane</keyword>
<evidence type="ECO:0000313" key="3">
    <source>
        <dbReference type="Proteomes" id="UP001141183"/>
    </source>
</evidence>
<keyword evidence="3" id="KW-1185">Reference proteome</keyword>
<keyword evidence="1" id="KW-1133">Transmembrane helix</keyword>
<dbReference type="RefSeq" id="WP_272470159.1">
    <property type="nucleotide sequence ID" value="NZ_JAMRYU010000005.1"/>
</dbReference>
<proteinExistence type="predicted"/>
<protein>
    <submittedName>
        <fullName evidence="2">Uncharacterized protein</fullName>
    </submittedName>
</protein>
<organism evidence="2 3">
    <name type="scientific">Clostridium tertium</name>
    <dbReference type="NCBI Taxonomy" id="1559"/>
    <lineage>
        <taxon>Bacteria</taxon>
        <taxon>Bacillati</taxon>
        <taxon>Bacillota</taxon>
        <taxon>Clostridia</taxon>
        <taxon>Eubacteriales</taxon>
        <taxon>Clostridiaceae</taxon>
        <taxon>Clostridium</taxon>
    </lineage>
</organism>
<dbReference type="EMBL" id="JAMRYU010000005">
    <property type="protein sequence ID" value="MDC4239833.1"/>
    <property type="molecule type" value="Genomic_DNA"/>
</dbReference>
<dbReference type="AlphaFoldDB" id="A0A9X3XJ16"/>
<sequence length="148" mass="16610">MSNDDSFDDIEEFIRNLDINLAELERTGATFISIGYAFFAYAANVDLHDLLTNNNTDVASARITLQGQQLVLLGYIFLWVVATKRVYSRNLRNTHMEETINVSPYVKLSNSYLLSTFANTLRLEAFTEIANSEESGEGNGEGNDEVIE</sequence>
<dbReference type="Proteomes" id="UP001141183">
    <property type="component" value="Unassembled WGS sequence"/>
</dbReference>
<evidence type="ECO:0000313" key="2">
    <source>
        <dbReference type="EMBL" id="MDC4239833.1"/>
    </source>
</evidence>